<dbReference type="EMBL" id="QICS01000002">
    <property type="protein sequence ID" value="PXV93702.1"/>
    <property type="molecule type" value="Genomic_DNA"/>
</dbReference>
<evidence type="ECO:0000313" key="1">
    <source>
        <dbReference type="EMBL" id="PXV93702.1"/>
    </source>
</evidence>
<gene>
    <name evidence="1" type="ORF">C8E03_102477</name>
</gene>
<proteinExistence type="predicted"/>
<accession>A0A318EVX2</accession>
<dbReference type="Proteomes" id="UP000247523">
    <property type="component" value="Unassembled WGS sequence"/>
</dbReference>
<evidence type="ECO:0000313" key="2">
    <source>
        <dbReference type="Proteomes" id="UP000247523"/>
    </source>
</evidence>
<organism evidence="1 2">
    <name type="scientific">Lachnotalea glycerini</name>
    <dbReference type="NCBI Taxonomy" id="1763509"/>
    <lineage>
        <taxon>Bacteria</taxon>
        <taxon>Bacillati</taxon>
        <taxon>Bacillota</taxon>
        <taxon>Clostridia</taxon>
        <taxon>Lachnospirales</taxon>
        <taxon>Lachnospiraceae</taxon>
        <taxon>Lachnotalea</taxon>
    </lineage>
</organism>
<reference evidence="1 2" key="1">
    <citation type="submission" date="2018-05" db="EMBL/GenBank/DDBJ databases">
        <title>Genomic Encyclopedia of Type Strains, Phase IV (KMG-IV): sequencing the most valuable type-strain genomes for metagenomic binning, comparative biology and taxonomic classification.</title>
        <authorList>
            <person name="Goeker M."/>
        </authorList>
    </citation>
    <scope>NUCLEOTIDE SEQUENCE [LARGE SCALE GENOMIC DNA]</scope>
    <source>
        <strain evidence="1 2">DSM 28816</strain>
    </source>
</reference>
<name>A0A318EVX2_9FIRM</name>
<comment type="caution">
    <text evidence="1">The sequence shown here is derived from an EMBL/GenBank/DDBJ whole genome shotgun (WGS) entry which is preliminary data.</text>
</comment>
<sequence length="115" mass="14378">MRIDNKYVFNMKNNLCKLIYHLLLYEYYYESKNMLRIYNWLNDLIINNFNKNSIIYSYVKKYQDNILELIKPQSELERKEWKYYGTISLFKYINCNYLDMIELIETNIMNKYKET</sequence>
<protein>
    <submittedName>
        <fullName evidence="1">Uncharacterized protein</fullName>
    </submittedName>
</protein>
<dbReference type="AlphaFoldDB" id="A0A318EVX2"/>